<evidence type="ECO:0000313" key="2">
    <source>
        <dbReference type="EMBL" id="EOA91737.1"/>
    </source>
</evidence>
<feature type="region of interest" description="Disordered" evidence="1">
    <location>
        <begin position="76"/>
        <end position="102"/>
    </location>
</feature>
<dbReference type="Proteomes" id="UP000016935">
    <property type="component" value="Unassembled WGS sequence"/>
</dbReference>
<dbReference type="OrthoDB" id="3760848at2759"/>
<dbReference type="eggNOG" id="ENOG502R8TE">
    <property type="taxonomic scope" value="Eukaryota"/>
</dbReference>
<keyword evidence="3" id="KW-1185">Reference proteome</keyword>
<reference evidence="2 3" key="1">
    <citation type="journal article" date="2012" name="PLoS Pathog.">
        <title>Diverse lifestyles and strategies of plant pathogenesis encoded in the genomes of eighteen Dothideomycetes fungi.</title>
        <authorList>
            <person name="Ohm R.A."/>
            <person name="Feau N."/>
            <person name="Henrissat B."/>
            <person name="Schoch C.L."/>
            <person name="Horwitz B.A."/>
            <person name="Barry K.W."/>
            <person name="Condon B.J."/>
            <person name="Copeland A.C."/>
            <person name="Dhillon B."/>
            <person name="Glaser F."/>
            <person name="Hesse C.N."/>
            <person name="Kosti I."/>
            <person name="LaButti K."/>
            <person name="Lindquist E.A."/>
            <person name="Lucas S."/>
            <person name="Salamov A.A."/>
            <person name="Bradshaw R.E."/>
            <person name="Ciuffetti L."/>
            <person name="Hamelin R.C."/>
            <person name="Kema G.H.J."/>
            <person name="Lawrence C."/>
            <person name="Scott J.A."/>
            <person name="Spatafora J.W."/>
            <person name="Turgeon B.G."/>
            <person name="de Wit P.J.G.M."/>
            <person name="Zhong S."/>
            <person name="Goodwin S.B."/>
            <person name="Grigoriev I.V."/>
        </authorList>
    </citation>
    <scope>NUCLEOTIDE SEQUENCE [LARGE SCALE GENOMIC DNA]</scope>
    <source>
        <strain evidence="3">28A</strain>
    </source>
</reference>
<name>R0KVF6_EXST2</name>
<evidence type="ECO:0000256" key="1">
    <source>
        <dbReference type="SAM" id="MobiDB-lite"/>
    </source>
</evidence>
<protein>
    <submittedName>
        <fullName evidence="2">Uncharacterized protein</fullName>
    </submittedName>
</protein>
<reference evidence="2 3" key="2">
    <citation type="journal article" date="2013" name="PLoS Genet.">
        <title>Comparative genome structure, secondary metabolite, and effector coding capacity across Cochliobolus pathogens.</title>
        <authorList>
            <person name="Condon B.J."/>
            <person name="Leng Y."/>
            <person name="Wu D."/>
            <person name="Bushley K.E."/>
            <person name="Ohm R.A."/>
            <person name="Otillar R."/>
            <person name="Martin J."/>
            <person name="Schackwitz W."/>
            <person name="Grimwood J."/>
            <person name="MohdZainudin N."/>
            <person name="Xue C."/>
            <person name="Wang R."/>
            <person name="Manning V.A."/>
            <person name="Dhillon B."/>
            <person name="Tu Z.J."/>
            <person name="Steffenson B.J."/>
            <person name="Salamov A."/>
            <person name="Sun H."/>
            <person name="Lowry S."/>
            <person name="LaButti K."/>
            <person name="Han J."/>
            <person name="Copeland A."/>
            <person name="Lindquist E."/>
            <person name="Barry K."/>
            <person name="Schmutz J."/>
            <person name="Baker S.E."/>
            <person name="Ciuffetti L.M."/>
            <person name="Grigoriev I.V."/>
            <person name="Zhong S."/>
            <person name="Turgeon B.G."/>
        </authorList>
    </citation>
    <scope>NUCLEOTIDE SEQUENCE [LARGE SCALE GENOMIC DNA]</scope>
    <source>
        <strain evidence="3">28A</strain>
    </source>
</reference>
<organism evidence="2 3">
    <name type="scientific">Exserohilum turcicum (strain 28A)</name>
    <name type="common">Northern leaf blight fungus</name>
    <name type="synonym">Setosphaeria turcica</name>
    <dbReference type="NCBI Taxonomy" id="671987"/>
    <lineage>
        <taxon>Eukaryota</taxon>
        <taxon>Fungi</taxon>
        <taxon>Dikarya</taxon>
        <taxon>Ascomycota</taxon>
        <taxon>Pezizomycotina</taxon>
        <taxon>Dothideomycetes</taxon>
        <taxon>Pleosporomycetidae</taxon>
        <taxon>Pleosporales</taxon>
        <taxon>Pleosporineae</taxon>
        <taxon>Pleosporaceae</taxon>
        <taxon>Exserohilum</taxon>
    </lineage>
</organism>
<feature type="compositionally biased region" description="Low complexity" evidence="1">
    <location>
        <begin position="1"/>
        <end position="18"/>
    </location>
</feature>
<dbReference type="HOGENOM" id="CLU_363282_0_0_1"/>
<dbReference type="GeneID" id="19402016"/>
<dbReference type="EMBL" id="KB908481">
    <property type="protein sequence ID" value="EOA91737.1"/>
    <property type="molecule type" value="Genomic_DNA"/>
</dbReference>
<sequence length="678" mass="75006">MITTTTPTAGSASPAHAPLCPSPLHIQKKPRKATFRQRIFRKSTHSYDGDPFDSSVLDWTCPLKAPLLWATTPLSVSRTPSEHPLTIRKNRNSRSSASGSSSGYAMAFSRSCSQDEAADAPWTERVSAQQALQGVIHSMDGHSEAPKRRKSSKLRLFTNSLPLLRRQGTGDTNATAGDTSDMPSSTVVTALAAHDQNDQVSDPKDLNEDSVMAYLAKNARNGDKFKSFMNHFTKHIPPPTDHDREVPGTCMSDSSLVLPTTLRAAVKLFPEVKLLTEDVQEITVAVDIEGVLHNRRPLADSAIDVVFLVDNSYYVTEACLEQSLQVVNGALSGTQVWDPPRPNPSMTDVILGIARALEVEHLKAGRTHIIVLSPAAHVLHDVSRWFPDLYLHRVNPAVLPYCREPELQHGPCADGCCHNVFASNWSKYQSTANRIKRIVQNARCARPVGELTRLSVDVRTRAGCELVDCHGSKEIPRLYLGQVHTLFVKVRVTKAEASNVNLDSHNPIFNSSVDGNGLRQELLNSVHVGATKVHVLDIQVLYHNSIHEAQTWNYTESPLILTSELGGLAPPKDTSLEVYKRQYFYDLSRVSCHEAKVAAQGMLDGLGAGNEEAKKLVERMAKEIECHVAIREYEKKCRQKLPLCPGPIEIETSHQWLIEIWSRRTSKCDCIDASERLG</sequence>
<feature type="compositionally biased region" description="Low complexity" evidence="1">
    <location>
        <begin position="93"/>
        <end position="102"/>
    </location>
</feature>
<dbReference type="AlphaFoldDB" id="R0KVF6"/>
<evidence type="ECO:0000313" key="3">
    <source>
        <dbReference type="Proteomes" id="UP000016935"/>
    </source>
</evidence>
<proteinExistence type="predicted"/>
<accession>R0KVF6</accession>
<gene>
    <name evidence="2" type="ORF">SETTUDRAFT_18407</name>
</gene>
<dbReference type="RefSeq" id="XP_008020080.1">
    <property type="nucleotide sequence ID" value="XM_008021889.1"/>
</dbReference>
<feature type="region of interest" description="Disordered" evidence="1">
    <location>
        <begin position="1"/>
        <end position="26"/>
    </location>
</feature>